<reference evidence="2" key="1">
    <citation type="journal article" date="2020" name="Stud. Mycol.">
        <title>101 Dothideomycetes genomes: a test case for predicting lifestyles and emergence of pathogens.</title>
        <authorList>
            <person name="Haridas S."/>
            <person name="Albert R."/>
            <person name="Binder M."/>
            <person name="Bloem J."/>
            <person name="Labutti K."/>
            <person name="Salamov A."/>
            <person name="Andreopoulos B."/>
            <person name="Baker S."/>
            <person name="Barry K."/>
            <person name="Bills G."/>
            <person name="Bluhm B."/>
            <person name="Cannon C."/>
            <person name="Castanera R."/>
            <person name="Culley D."/>
            <person name="Daum C."/>
            <person name="Ezra D."/>
            <person name="Gonzalez J."/>
            <person name="Henrissat B."/>
            <person name="Kuo A."/>
            <person name="Liang C."/>
            <person name="Lipzen A."/>
            <person name="Lutzoni F."/>
            <person name="Magnuson J."/>
            <person name="Mondo S."/>
            <person name="Nolan M."/>
            <person name="Ohm R."/>
            <person name="Pangilinan J."/>
            <person name="Park H.-J."/>
            <person name="Ramirez L."/>
            <person name="Alfaro M."/>
            <person name="Sun H."/>
            <person name="Tritt A."/>
            <person name="Yoshinaga Y."/>
            <person name="Zwiers L.-H."/>
            <person name="Turgeon B."/>
            <person name="Goodwin S."/>
            <person name="Spatafora J."/>
            <person name="Crous P."/>
            <person name="Grigoriev I."/>
        </authorList>
    </citation>
    <scope>NUCLEOTIDE SEQUENCE</scope>
    <source>
        <strain evidence="2">CBS 115976</strain>
    </source>
</reference>
<dbReference type="Pfam" id="PF01738">
    <property type="entry name" value="DLH"/>
    <property type="match status" value="1"/>
</dbReference>
<dbReference type="Gene3D" id="3.40.50.1820">
    <property type="entry name" value="alpha/beta hydrolase"/>
    <property type="match status" value="1"/>
</dbReference>
<dbReference type="PANTHER" id="PTHR47668">
    <property type="entry name" value="DIENELACTONE HYDROLASE FAMILY PROTEIN (AFU_ORTHOLOGUE AFUA_6G01940)"/>
    <property type="match status" value="1"/>
</dbReference>
<dbReference type="InterPro" id="IPR002925">
    <property type="entry name" value="Dienelactn_hydro"/>
</dbReference>
<keyword evidence="2" id="KW-0378">Hydrolase</keyword>
<dbReference type="Proteomes" id="UP000799302">
    <property type="component" value="Unassembled WGS sequence"/>
</dbReference>
<sequence length="251" mass="27338">MSKPSESCCTTAPAVVENYKPRGYYVTVDGTNTYITGPAAATRGILMVFDIFGFCSQTLQGADILAYSSKENPYLVIVPDFFDGTPAQAAWFAPDASPTDQAKIGPFFQERAVPSLSLSRLPGILSEVTETKGVKSWGALGLCWGGKVIMLSSGTEEGLGWKAAAQVHPSLLDPEDAKTIKIPFAMLPSGEEDQSEVEKFGANLTGEKVLETFHDMNHGWMGARANLQDQKSRREFERGYGIISEFFVQYL</sequence>
<name>A0A6A6TX71_9PEZI</name>
<organism evidence="2 3">
    <name type="scientific">Microthyrium microscopicum</name>
    <dbReference type="NCBI Taxonomy" id="703497"/>
    <lineage>
        <taxon>Eukaryota</taxon>
        <taxon>Fungi</taxon>
        <taxon>Dikarya</taxon>
        <taxon>Ascomycota</taxon>
        <taxon>Pezizomycotina</taxon>
        <taxon>Dothideomycetes</taxon>
        <taxon>Dothideomycetes incertae sedis</taxon>
        <taxon>Microthyriales</taxon>
        <taxon>Microthyriaceae</taxon>
        <taxon>Microthyrium</taxon>
    </lineage>
</organism>
<dbReference type="InterPro" id="IPR029058">
    <property type="entry name" value="AB_hydrolase_fold"/>
</dbReference>
<dbReference type="AlphaFoldDB" id="A0A6A6TX71"/>
<accession>A0A6A6TX71</accession>
<protein>
    <submittedName>
        <fullName evidence="2">Dienelactone hydrolase</fullName>
    </submittedName>
</protein>
<dbReference type="GO" id="GO:0016787">
    <property type="term" value="F:hydrolase activity"/>
    <property type="evidence" value="ECO:0007669"/>
    <property type="project" value="UniProtKB-KW"/>
</dbReference>
<evidence type="ECO:0000313" key="2">
    <source>
        <dbReference type="EMBL" id="KAF2664695.1"/>
    </source>
</evidence>
<evidence type="ECO:0000259" key="1">
    <source>
        <dbReference type="Pfam" id="PF01738"/>
    </source>
</evidence>
<keyword evidence="3" id="KW-1185">Reference proteome</keyword>
<evidence type="ECO:0000313" key="3">
    <source>
        <dbReference type="Proteomes" id="UP000799302"/>
    </source>
</evidence>
<dbReference type="PANTHER" id="PTHR47668:SF1">
    <property type="entry name" value="DIENELACTONE HYDROLASE DOMAIN-CONTAINING PROTEIN-RELATED"/>
    <property type="match status" value="1"/>
</dbReference>
<dbReference type="EMBL" id="MU004242">
    <property type="protein sequence ID" value="KAF2664695.1"/>
    <property type="molecule type" value="Genomic_DNA"/>
</dbReference>
<feature type="domain" description="Dienelactone hydrolase" evidence="1">
    <location>
        <begin position="33"/>
        <end position="226"/>
    </location>
</feature>
<gene>
    <name evidence="2" type="ORF">BT63DRAFT_429445</name>
</gene>
<proteinExistence type="predicted"/>
<dbReference type="OrthoDB" id="2147163at2759"/>
<dbReference type="SUPFAM" id="SSF53474">
    <property type="entry name" value="alpha/beta-Hydrolases"/>
    <property type="match status" value="1"/>
</dbReference>